<dbReference type="GO" id="GO:0003677">
    <property type="term" value="F:DNA binding"/>
    <property type="evidence" value="ECO:0007669"/>
    <property type="project" value="InterPro"/>
</dbReference>
<dbReference type="Proteomes" id="UP000216857">
    <property type="component" value="Unassembled WGS sequence"/>
</dbReference>
<dbReference type="AlphaFoldDB" id="A0A261R6R3"/>
<dbReference type="OrthoDB" id="6120544at2"/>
<proteinExistence type="predicted"/>
<comment type="caution">
    <text evidence="2">The sequence shown here is derived from an EMBL/GenBank/DDBJ whole genome shotgun (WGS) entry which is preliminary data.</text>
</comment>
<reference evidence="2" key="1">
    <citation type="submission" date="2017-05" db="EMBL/GenBank/DDBJ databases">
        <title>Complete and WGS of Bordetella genogroups.</title>
        <authorList>
            <person name="Spilker T."/>
            <person name="Lipuma J."/>
        </authorList>
    </citation>
    <scope>NUCLEOTIDE SEQUENCE</scope>
    <source>
        <strain evidence="2">AU21707</strain>
    </source>
</reference>
<gene>
    <name evidence="2" type="ORF">CAL26_24640</name>
</gene>
<sequence>MTPDEIGHLIAERRRALRLTQTDLAARAGVGRRTLIELESGSGTTDIGFRKFERILNALGLTLAVTEAHRRPTEDELRKIFDDEDSDVD</sequence>
<dbReference type="Gene3D" id="1.10.260.40">
    <property type="entry name" value="lambda repressor-like DNA-binding domains"/>
    <property type="match status" value="1"/>
</dbReference>
<dbReference type="EMBL" id="NEVJ01000003">
    <property type="protein sequence ID" value="OZI20671.1"/>
    <property type="molecule type" value="Genomic_DNA"/>
</dbReference>
<evidence type="ECO:0000313" key="3">
    <source>
        <dbReference type="Proteomes" id="UP000216857"/>
    </source>
</evidence>
<organism evidence="2 3">
    <name type="scientific">Bordetella genomosp. 9</name>
    <dbReference type="NCBI Taxonomy" id="1416803"/>
    <lineage>
        <taxon>Bacteria</taxon>
        <taxon>Pseudomonadati</taxon>
        <taxon>Pseudomonadota</taxon>
        <taxon>Betaproteobacteria</taxon>
        <taxon>Burkholderiales</taxon>
        <taxon>Alcaligenaceae</taxon>
        <taxon>Bordetella</taxon>
    </lineage>
</organism>
<feature type="domain" description="HTH cro/C1-type" evidence="1">
    <location>
        <begin position="10"/>
        <end position="66"/>
    </location>
</feature>
<evidence type="ECO:0000259" key="1">
    <source>
        <dbReference type="PROSITE" id="PS50943"/>
    </source>
</evidence>
<dbReference type="RefSeq" id="WP_094849249.1">
    <property type="nucleotide sequence ID" value="NZ_NEVJ01000003.1"/>
</dbReference>
<evidence type="ECO:0000313" key="2">
    <source>
        <dbReference type="EMBL" id="OZI20671.1"/>
    </source>
</evidence>
<dbReference type="InterPro" id="IPR010982">
    <property type="entry name" value="Lambda_DNA-bd_dom_sf"/>
</dbReference>
<protein>
    <recommendedName>
        <fullName evidence="1">HTH cro/C1-type domain-containing protein</fullName>
    </recommendedName>
</protein>
<name>A0A261R6R3_9BORD</name>
<dbReference type="SUPFAM" id="SSF47413">
    <property type="entry name" value="lambda repressor-like DNA-binding domains"/>
    <property type="match status" value="1"/>
</dbReference>
<keyword evidence="3" id="KW-1185">Reference proteome</keyword>
<dbReference type="InterPro" id="IPR001387">
    <property type="entry name" value="Cro/C1-type_HTH"/>
</dbReference>
<dbReference type="Pfam" id="PF01381">
    <property type="entry name" value="HTH_3"/>
    <property type="match status" value="1"/>
</dbReference>
<dbReference type="CDD" id="cd00093">
    <property type="entry name" value="HTH_XRE"/>
    <property type="match status" value="1"/>
</dbReference>
<accession>A0A261R6R3</accession>
<dbReference type="SMART" id="SM00530">
    <property type="entry name" value="HTH_XRE"/>
    <property type="match status" value="1"/>
</dbReference>
<dbReference type="PROSITE" id="PS50943">
    <property type="entry name" value="HTH_CROC1"/>
    <property type="match status" value="1"/>
</dbReference>